<dbReference type="GO" id="GO:0032993">
    <property type="term" value="C:protein-DNA complex"/>
    <property type="evidence" value="ECO:0007669"/>
    <property type="project" value="TreeGrafter"/>
</dbReference>
<dbReference type="InterPro" id="IPR036388">
    <property type="entry name" value="WH-like_DNA-bd_sf"/>
</dbReference>
<accession>A0A364K9S4</accession>
<dbReference type="EMBL" id="QJKK01000001">
    <property type="protein sequence ID" value="RAL27028.1"/>
    <property type="molecule type" value="Genomic_DNA"/>
</dbReference>
<dbReference type="InterPro" id="IPR039420">
    <property type="entry name" value="WalR-like"/>
</dbReference>
<evidence type="ECO:0000259" key="8">
    <source>
        <dbReference type="PROSITE" id="PS50110"/>
    </source>
</evidence>
<protein>
    <submittedName>
        <fullName evidence="10">DNA-binding response regulator</fullName>
    </submittedName>
</protein>
<dbReference type="InterPro" id="IPR001867">
    <property type="entry name" value="OmpR/PhoB-type_DNA-bd"/>
</dbReference>
<dbReference type="PANTHER" id="PTHR48111">
    <property type="entry name" value="REGULATOR OF RPOS"/>
    <property type="match status" value="1"/>
</dbReference>
<dbReference type="SMART" id="SM00448">
    <property type="entry name" value="REC"/>
    <property type="match status" value="1"/>
</dbReference>
<evidence type="ECO:0000256" key="3">
    <source>
        <dbReference type="ARBA" id="ARBA00023015"/>
    </source>
</evidence>
<dbReference type="Gene3D" id="1.10.10.10">
    <property type="entry name" value="Winged helix-like DNA-binding domain superfamily/Winged helix DNA-binding domain"/>
    <property type="match status" value="1"/>
</dbReference>
<dbReference type="RefSeq" id="WP_113657633.1">
    <property type="nucleotide sequence ID" value="NZ_KZ845663.1"/>
</dbReference>
<keyword evidence="4 7" id="KW-0238">DNA-binding</keyword>
<keyword evidence="1 6" id="KW-0597">Phosphoprotein</keyword>
<dbReference type="CDD" id="cd00383">
    <property type="entry name" value="trans_reg_C"/>
    <property type="match status" value="1"/>
</dbReference>
<dbReference type="Gene3D" id="6.10.250.690">
    <property type="match status" value="1"/>
</dbReference>
<feature type="domain" description="OmpR/PhoB-type" evidence="9">
    <location>
        <begin position="132"/>
        <end position="230"/>
    </location>
</feature>
<keyword evidence="11" id="KW-1185">Reference proteome</keyword>
<keyword evidence="3" id="KW-0805">Transcription regulation</keyword>
<organism evidence="10 11">
    <name type="scientific">Thermoflavimicrobium daqui</name>
    <dbReference type="NCBI Taxonomy" id="2137476"/>
    <lineage>
        <taxon>Bacteria</taxon>
        <taxon>Bacillati</taxon>
        <taxon>Bacillota</taxon>
        <taxon>Bacilli</taxon>
        <taxon>Bacillales</taxon>
        <taxon>Thermoactinomycetaceae</taxon>
        <taxon>Thermoflavimicrobium</taxon>
    </lineage>
</organism>
<dbReference type="PANTHER" id="PTHR48111:SF43">
    <property type="entry name" value="STAGE 0 SPORULATION PROTEIN A HOMOLOG"/>
    <property type="match status" value="1"/>
</dbReference>
<dbReference type="InterPro" id="IPR016032">
    <property type="entry name" value="Sig_transdc_resp-reg_C-effctor"/>
</dbReference>
<evidence type="ECO:0000313" key="11">
    <source>
        <dbReference type="Proteomes" id="UP000251213"/>
    </source>
</evidence>
<dbReference type="InterPro" id="IPR001789">
    <property type="entry name" value="Sig_transdc_resp-reg_receiver"/>
</dbReference>
<name>A0A364K9S4_9BACL</name>
<evidence type="ECO:0000256" key="2">
    <source>
        <dbReference type="ARBA" id="ARBA00023012"/>
    </source>
</evidence>
<sequence length="234" mass="27368">MKYQVYVIEDEKKIAESIQNYLQQYGYQVQTVQDFTQVIEEFKQFQPHLVILDVNLPYQDGFYLCRRLREISAVPILFLSARSSEMEQVMGMESGGDDYITKPFHLEILLAKVKATLRRTYGEYAKEENQSEIMINVGELSLHLSKMELHYQNQVQSLTKNEAKLLHRLMERAGKVVSREDLLEALWDEVDFVDDNTLTVNVTRVRKKLSEWNLDKMLQTKRGVGYCLVTMDQA</sequence>
<evidence type="ECO:0000313" key="10">
    <source>
        <dbReference type="EMBL" id="RAL27028.1"/>
    </source>
</evidence>
<reference evidence="10 11" key="1">
    <citation type="submission" date="2018-06" db="EMBL/GenBank/DDBJ databases">
        <title>Thermoflavimicrobium daqus sp. nov., a thermophilic microbe isolated from Moutai-flavour Daqu.</title>
        <authorList>
            <person name="Wang X."/>
            <person name="Zhou H."/>
        </authorList>
    </citation>
    <scope>NUCLEOTIDE SEQUENCE [LARGE SCALE GENOMIC DNA]</scope>
    <source>
        <strain evidence="10 11">FBKL4.011</strain>
    </source>
</reference>
<feature type="domain" description="Response regulatory" evidence="8">
    <location>
        <begin position="4"/>
        <end position="117"/>
    </location>
</feature>
<dbReference type="OrthoDB" id="2373414at2"/>
<proteinExistence type="predicted"/>
<dbReference type="CDD" id="cd18159">
    <property type="entry name" value="REC_OmpR_NsrR-like"/>
    <property type="match status" value="1"/>
</dbReference>
<dbReference type="PROSITE" id="PS51755">
    <property type="entry name" value="OMPR_PHOB"/>
    <property type="match status" value="1"/>
</dbReference>
<reference evidence="10 11" key="2">
    <citation type="submission" date="2018-06" db="EMBL/GenBank/DDBJ databases">
        <authorList>
            <person name="Zhirakovskaya E."/>
        </authorList>
    </citation>
    <scope>NUCLEOTIDE SEQUENCE [LARGE SCALE GENOMIC DNA]</scope>
    <source>
        <strain evidence="10 11">FBKL4.011</strain>
    </source>
</reference>
<dbReference type="SMART" id="SM00862">
    <property type="entry name" value="Trans_reg_C"/>
    <property type="match status" value="1"/>
</dbReference>
<keyword evidence="2" id="KW-0902">Two-component regulatory system</keyword>
<feature type="modified residue" description="4-aspartylphosphate" evidence="6">
    <location>
        <position position="53"/>
    </location>
</feature>
<dbReference type="AlphaFoldDB" id="A0A364K9S4"/>
<dbReference type="Proteomes" id="UP000251213">
    <property type="component" value="Unassembled WGS sequence"/>
</dbReference>
<comment type="caution">
    <text evidence="10">The sequence shown here is derived from an EMBL/GenBank/DDBJ whole genome shotgun (WGS) entry which is preliminary data.</text>
</comment>
<gene>
    <name evidence="10" type="ORF">DL897_03045</name>
</gene>
<keyword evidence="5" id="KW-0804">Transcription</keyword>
<evidence type="ECO:0000256" key="4">
    <source>
        <dbReference type="ARBA" id="ARBA00023125"/>
    </source>
</evidence>
<evidence type="ECO:0000256" key="1">
    <source>
        <dbReference type="ARBA" id="ARBA00022553"/>
    </source>
</evidence>
<evidence type="ECO:0000256" key="5">
    <source>
        <dbReference type="ARBA" id="ARBA00023163"/>
    </source>
</evidence>
<dbReference type="GO" id="GO:0000976">
    <property type="term" value="F:transcription cis-regulatory region binding"/>
    <property type="evidence" value="ECO:0007669"/>
    <property type="project" value="TreeGrafter"/>
</dbReference>
<feature type="DNA-binding region" description="OmpR/PhoB-type" evidence="7">
    <location>
        <begin position="132"/>
        <end position="230"/>
    </location>
</feature>
<evidence type="ECO:0000256" key="6">
    <source>
        <dbReference type="PROSITE-ProRule" id="PRU00169"/>
    </source>
</evidence>
<evidence type="ECO:0000256" key="7">
    <source>
        <dbReference type="PROSITE-ProRule" id="PRU01091"/>
    </source>
</evidence>
<dbReference type="InterPro" id="IPR011006">
    <property type="entry name" value="CheY-like_superfamily"/>
</dbReference>
<dbReference type="GO" id="GO:0000156">
    <property type="term" value="F:phosphorelay response regulator activity"/>
    <property type="evidence" value="ECO:0007669"/>
    <property type="project" value="TreeGrafter"/>
</dbReference>
<evidence type="ECO:0000259" key="9">
    <source>
        <dbReference type="PROSITE" id="PS51755"/>
    </source>
</evidence>
<dbReference type="GO" id="GO:0006355">
    <property type="term" value="P:regulation of DNA-templated transcription"/>
    <property type="evidence" value="ECO:0007669"/>
    <property type="project" value="InterPro"/>
</dbReference>
<dbReference type="SUPFAM" id="SSF52172">
    <property type="entry name" value="CheY-like"/>
    <property type="match status" value="1"/>
</dbReference>
<dbReference type="PROSITE" id="PS50110">
    <property type="entry name" value="RESPONSE_REGULATORY"/>
    <property type="match status" value="1"/>
</dbReference>
<dbReference type="Pfam" id="PF00486">
    <property type="entry name" value="Trans_reg_C"/>
    <property type="match status" value="1"/>
</dbReference>
<dbReference type="Gene3D" id="3.40.50.2300">
    <property type="match status" value="1"/>
</dbReference>
<dbReference type="GO" id="GO:0005829">
    <property type="term" value="C:cytosol"/>
    <property type="evidence" value="ECO:0007669"/>
    <property type="project" value="TreeGrafter"/>
</dbReference>
<dbReference type="Pfam" id="PF00072">
    <property type="entry name" value="Response_reg"/>
    <property type="match status" value="1"/>
</dbReference>
<dbReference type="SUPFAM" id="SSF46894">
    <property type="entry name" value="C-terminal effector domain of the bipartite response regulators"/>
    <property type="match status" value="1"/>
</dbReference>